<evidence type="ECO:0000256" key="1">
    <source>
        <dbReference type="SAM" id="Phobius"/>
    </source>
</evidence>
<feature type="transmembrane region" description="Helical" evidence="1">
    <location>
        <begin position="20"/>
        <end position="44"/>
    </location>
</feature>
<feature type="domain" description="DUF7144" evidence="2">
    <location>
        <begin position="22"/>
        <end position="133"/>
    </location>
</feature>
<sequence>MSSGTRHDVDDSTKGFVADLTAAFGGVLLMIASAFDILQGASAVANDDLYAQGSEYLYKFDMTAWGWVHIILGVLGVLVAVGILMRASWGQITGIMVASLSILTNFMFLPIYPVWSAFIIGFNALVIWALCSQLKGYR</sequence>
<reference evidence="4" key="1">
    <citation type="journal article" date="2019" name="Int. J. Syst. Evol. Microbiol.">
        <title>The Global Catalogue of Microorganisms (GCM) 10K type strain sequencing project: providing services to taxonomists for standard genome sequencing and annotation.</title>
        <authorList>
            <consortium name="The Broad Institute Genomics Platform"/>
            <consortium name="The Broad Institute Genome Sequencing Center for Infectious Disease"/>
            <person name="Wu L."/>
            <person name="Ma J."/>
        </authorList>
    </citation>
    <scope>NUCLEOTIDE SEQUENCE [LARGE SCALE GENOMIC DNA]</scope>
    <source>
        <strain evidence="4">JCM 18532</strain>
    </source>
</reference>
<dbReference type="InterPro" id="IPR055568">
    <property type="entry name" value="DUF7144"/>
</dbReference>
<keyword evidence="1" id="KW-0472">Membrane</keyword>
<name>A0ABP8YKB4_9ACTN</name>
<comment type="caution">
    <text evidence="3">The sequence shown here is derived from an EMBL/GenBank/DDBJ whole genome shotgun (WGS) entry which is preliminary data.</text>
</comment>
<feature type="transmembrane region" description="Helical" evidence="1">
    <location>
        <begin position="114"/>
        <end position="131"/>
    </location>
</feature>
<dbReference type="Pfam" id="PF23636">
    <property type="entry name" value="DUF7144"/>
    <property type="match status" value="1"/>
</dbReference>
<keyword evidence="4" id="KW-1185">Reference proteome</keyword>
<accession>A0ABP8YKB4</accession>
<protein>
    <recommendedName>
        <fullName evidence="2">DUF7144 domain-containing protein</fullName>
    </recommendedName>
</protein>
<keyword evidence="1" id="KW-0812">Transmembrane</keyword>
<gene>
    <name evidence="3" type="ORF">GCM10023350_13520</name>
</gene>
<dbReference type="EMBL" id="BAABKN010000009">
    <property type="protein sequence ID" value="GAA4731449.1"/>
    <property type="molecule type" value="Genomic_DNA"/>
</dbReference>
<evidence type="ECO:0000313" key="4">
    <source>
        <dbReference type="Proteomes" id="UP001499882"/>
    </source>
</evidence>
<evidence type="ECO:0000259" key="2">
    <source>
        <dbReference type="Pfam" id="PF23636"/>
    </source>
</evidence>
<dbReference type="Proteomes" id="UP001499882">
    <property type="component" value="Unassembled WGS sequence"/>
</dbReference>
<evidence type="ECO:0000313" key="3">
    <source>
        <dbReference type="EMBL" id="GAA4731449.1"/>
    </source>
</evidence>
<proteinExistence type="predicted"/>
<keyword evidence="1" id="KW-1133">Transmembrane helix</keyword>
<dbReference type="RefSeq" id="WP_345525955.1">
    <property type="nucleotide sequence ID" value="NZ_BAABKN010000009.1"/>
</dbReference>
<organism evidence="3 4">
    <name type="scientific">Nocardioides endophyticus</name>
    <dbReference type="NCBI Taxonomy" id="1353775"/>
    <lineage>
        <taxon>Bacteria</taxon>
        <taxon>Bacillati</taxon>
        <taxon>Actinomycetota</taxon>
        <taxon>Actinomycetes</taxon>
        <taxon>Propionibacteriales</taxon>
        <taxon>Nocardioidaceae</taxon>
        <taxon>Nocardioides</taxon>
    </lineage>
</organism>
<feature type="transmembrane region" description="Helical" evidence="1">
    <location>
        <begin position="64"/>
        <end position="85"/>
    </location>
</feature>